<keyword evidence="1" id="KW-0812">Transmembrane</keyword>
<gene>
    <name evidence="2" type="ORF">AVDCRST_MAG15-535</name>
</gene>
<feature type="transmembrane region" description="Helical" evidence="1">
    <location>
        <begin position="36"/>
        <end position="60"/>
    </location>
</feature>
<reference evidence="2" key="1">
    <citation type="submission" date="2020-02" db="EMBL/GenBank/DDBJ databases">
        <authorList>
            <person name="Meier V. D."/>
        </authorList>
    </citation>
    <scope>NUCLEOTIDE SEQUENCE</scope>
    <source>
        <strain evidence="2">AVDCRST_MAG15</strain>
    </source>
</reference>
<sequence>MPRRDRPVQRPAPLADPRQAPKVRVADAAVLRAGRLAALVLASVGVFWIATTAAGGSFGWSARVRALLDLFALAGFGVAIYLTWQVWRLRRADKGSQ</sequence>
<dbReference type="Pfam" id="PF17272">
    <property type="entry name" value="DUF5337"/>
    <property type="match status" value="1"/>
</dbReference>
<keyword evidence="1" id="KW-1133">Transmembrane helix</keyword>
<dbReference type="EMBL" id="CADCUU010000067">
    <property type="protein sequence ID" value="CAA9391005.1"/>
    <property type="molecule type" value="Genomic_DNA"/>
</dbReference>
<name>A0A6J4NKW3_9RHOB</name>
<feature type="transmembrane region" description="Helical" evidence="1">
    <location>
        <begin position="66"/>
        <end position="84"/>
    </location>
</feature>
<protein>
    <recommendedName>
        <fullName evidence="3">DUF5337 domain-containing protein</fullName>
    </recommendedName>
</protein>
<proteinExistence type="predicted"/>
<accession>A0A6J4NKW3</accession>
<dbReference type="InterPro" id="IPR020308">
    <property type="entry name" value="Uncharacterised_Ynq1"/>
</dbReference>
<evidence type="ECO:0000256" key="1">
    <source>
        <dbReference type="SAM" id="Phobius"/>
    </source>
</evidence>
<evidence type="ECO:0008006" key="3">
    <source>
        <dbReference type="Google" id="ProtNLM"/>
    </source>
</evidence>
<dbReference type="AlphaFoldDB" id="A0A6J4NKW3"/>
<keyword evidence="1" id="KW-0472">Membrane</keyword>
<organism evidence="2">
    <name type="scientific">uncultured Rubellimicrobium sp</name>
    <dbReference type="NCBI Taxonomy" id="543078"/>
    <lineage>
        <taxon>Bacteria</taxon>
        <taxon>Pseudomonadati</taxon>
        <taxon>Pseudomonadota</taxon>
        <taxon>Alphaproteobacteria</taxon>
        <taxon>Rhodobacterales</taxon>
        <taxon>Roseobacteraceae</taxon>
        <taxon>Rubellimicrobium</taxon>
        <taxon>environmental samples</taxon>
    </lineage>
</organism>
<evidence type="ECO:0000313" key="2">
    <source>
        <dbReference type="EMBL" id="CAA9391005.1"/>
    </source>
</evidence>